<dbReference type="InterPro" id="IPR003736">
    <property type="entry name" value="PAAI_dom"/>
</dbReference>
<evidence type="ECO:0000313" key="4">
    <source>
        <dbReference type="EMBL" id="AQQ53818.1"/>
    </source>
</evidence>
<name>A0A1Q2L045_9BACL</name>
<keyword evidence="2" id="KW-0378">Hydrolase</keyword>
<dbReference type="RefSeq" id="WP_077589717.1">
    <property type="nucleotide sequence ID" value="NZ_CP019640.1"/>
</dbReference>
<sequence length="161" mass="17606">MTDLTEQFRQVLARSTAEDRKMLADWLAGFEQKQQGAYSTYLNAALQMNRELLDDRCIISLPNTPFIHNSLGIPHGGIIATLLDTAMGTLASSRCPEGFVTVTSTFNVHYLSVADTSALIAEAHILRAGRHMMIVEGKVEKSDGELVAHATGSFFIIPTPQ</sequence>
<dbReference type="NCBIfam" id="TIGR00369">
    <property type="entry name" value="unchar_dom_1"/>
    <property type="match status" value="1"/>
</dbReference>
<dbReference type="OrthoDB" id="2139465at2"/>
<dbReference type="SUPFAM" id="SSF54637">
    <property type="entry name" value="Thioesterase/thiol ester dehydrase-isomerase"/>
    <property type="match status" value="1"/>
</dbReference>
<evidence type="ECO:0000259" key="3">
    <source>
        <dbReference type="Pfam" id="PF03061"/>
    </source>
</evidence>
<dbReference type="PANTHER" id="PTHR21660:SF1">
    <property type="entry name" value="ACYL-COENZYME A THIOESTERASE 13"/>
    <property type="match status" value="1"/>
</dbReference>
<accession>A0A1Q2L045</accession>
<proteinExistence type="inferred from homology"/>
<dbReference type="GO" id="GO:0047617">
    <property type="term" value="F:fatty acyl-CoA hydrolase activity"/>
    <property type="evidence" value="ECO:0007669"/>
    <property type="project" value="InterPro"/>
</dbReference>
<gene>
    <name evidence="4" type="ORF">B0X71_12460</name>
</gene>
<keyword evidence="5" id="KW-1185">Reference proteome</keyword>
<dbReference type="Proteomes" id="UP000188184">
    <property type="component" value="Chromosome"/>
</dbReference>
<dbReference type="InterPro" id="IPR039298">
    <property type="entry name" value="ACOT13"/>
</dbReference>
<dbReference type="InterPro" id="IPR029069">
    <property type="entry name" value="HotDog_dom_sf"/>
</dbReference>
<feature type="domain" description="Thioesterase" evidence="3">
    <location>
        <begin position="72"/>
        <end position="148"/>
    </location>
</feature>
<dbReference type="EMBL" id="CP019640">
    <property type="protein sequence ID" value="AQQ53818.1"/>
    <property type="molecule type" value="Genomic_DNA"/>
</dbReference>
<protein>
    <submittedName>
        <fullName evidence="4">DUF4442 domain-containing protein</fullName>
    </submittedName>
</protein>
<dbReference type="KEGG" id="pmar:B0X71_12460"/>
<dbReference type="Pfam" id="PF03061">
    <property type="entry name" value="4HBT"/>
    <property type="match status" value="1"/>
</dbReference>
<dbReference type="InterPro" id="IPR006683">
    <property type="entry name" value="Thioestr_dom"/>
</dbReference>
<dbReference type="PANTHER" id="PTHR21660">
    <property type="entry name" value="THIOESTERASE SUPERFAMILY MEMBER-RELATED"/>
    <property type="match status" value="1"/>
</dbReference>
<comment type="similarity">
    <text evidence="1">Belongs to the thioesterase PaaI family.</text>
</comment>
<evidence type="ECO:0000256" key="2">
    <source>
        <dbReference type="ARBA" id="ARBA00022801"/>
    </source>
</evidence>
<reference evidence="4 5" key="1">
    <citation type="submission" date="2017-02" db="EMBL/GenBank/DDBJ databases">
        <title>The complete genomic sequence of a novel cold adapted crude oil-degrading bacterium Planococcus qaidamina Y42.</title>
        <authorList>
            <person name="Yang R."/>
        </authorList>
    </citation>
    <scope>NUCLEOTIDE SEQUENCE [LARGE SCALE GENOMIC DNA]</scope>
    <source>
        <strain evidence="4 5">Y42</strain>
    </source>
</reference>
<dbReference type="CDD" id="cd03443">
    <property type="entry name" value="PaaI_thioesterase"/>
    <property type="match status" value="1"/>
</dbReference>
<evidence type="ECO:0000256" key="1">
    <source>
        <dbReference type="ARBA" id="ARBA00008324"/>
    </source>
</evidence>
<dbReference type="AlphaFoldDB" id="A0A1Q2L045"/>
<organism evidence="4 5">
    <name type="scientific">Planococcus lenghuensis</name>
    <dbReference type="NCBI Taxonomy" id="2213202"/>
    <lineage>
        <taxon>Bacteria</taxon>
        <taxon>Bacillati</taxon>
        <taxon>Bacillota</taxon>
        <taxon>Bacilli</taxon>
        <taxon>Bacillales</taxon>
        <taxon>Caryophanaceae</taxon>
        <taxon>Planococcus</taxon>
    </lineage>
</organism>
<evidence type="ECO:0000313" key="5">
    <source>
        <dbReference type="Proteomes" id="UP000188184"/>
    </source>
</evidence>
<dbReference type="Gene3D" id="3.10.129.10">
    <property type="entry name" value="Hotdog Thioesterase"/>
    <property type="match status" value="1"/>
</dbReference>